<dbReference type="Proteomes" id="UP000076925">
    <property type="component" value="Unassembled WGS sequence"/>
</dbReference>
<feature type="transmembrane region" description="Helical" evidence="10">
    <location>
        <begin position="21"/>
        <end position="43"/>
    </location>
</feature>
<dbReference type="STRING" id="128403.WA1_46520"/>
<dbReference type="PANTHER" id="PTHR32309:SF13">
    <property type="entry name" value="FERRIC ENTEROBACTIN TRANSPORT PROTEIN FEPE"/>
    <property type="match status" value="1"/>
</dbReference>
<dbReference type="PANTHER" id="PTHR32309">
    <property type="entry name" value="TYROSINE-PROTEIN KINASE"/>
    <property type="match status" value="1"/>
</dbReference>
<sequence length="736" mass="82373">MMEFQESSFILDKYWYIAKRRWLTIIAVFFPVFLVFTLASFMLKKPFYAAEGKLIFERTNTISALTGVGAEIGKLESVVQEKSNPLNTEAEIIRSIPIVKKVINQLNLQEKNGQPLKYKDFLKQLTVNDIQRTDILKVSYMDTNPAKAARVVNALMENYLEQNIYAHRTQATVARKFLEKQVPNAELIVKRAEAELREFKEKNKVVALGQEATKAVEVIAELHKQLGNTASEIVNVDFQAETIRQQLSMNLKKAVTTTSLSQSPGVQDILKEVQQTESQLAVRRTVLQEEHPEIQNLENKLTVLQQILQRRTKQVAGTTPVNQNDNLQVGILQQQLSAKLVELESTHQGLSHKLSALNKLETIYRERLKNLPQLEQQQREAERNVQVAQSTYLLLQQKLQESRIAENQNIGNARMASAAEIPDEPVSSRTLVYVSAALVASLASLATIYLLEATDKSIKTIDEAKQLLGLTLLGVIPSFYKSKKLPRSYQQLELQAHQLVVRDTPRSYLSEAFRMLRANLKFVSADKEIRVIVVTSSIPKEGKSTIAANLAIAMAQMERKVLLIDGDLHRPVQQQIWELPNNKGLSNAIVGQVDVKTAIAKVMDNLYVLTSGVVPPSPGSLLDSKRMAGLIDSFASQYDFVIIDAPSLTVAADAVTLGQMADGVLFVVRPGVIDATNAIFAKELLEKSGQNVLGQVVNGVISNNERYSYYFTEEYSSDTQVIRNRVSRLGNMSRRV</sequence>
<evidence type="ECO:0000256" key="5">
    <source>
        <dbReference type="ARBA" id="ARBA00022777"/>
    </source>
</evidence>
<dbReference type="Pfam" id="PF13614">
    <property type="entry name" value="AAA_31"/>
    <property type="match status" value="1"/>
</dbReference>
<evidence type="ECO:0000256" key="10">
    <source>
        <dbReference type="SAM" id="Phobius"/>
    </source>
</evidence>
<dbReference type="FunFam" id="3.40.50.300:FF:000527">
    <property type="entry name" value="Tyrosine-protein kinase etk"/>
    <property type="match status" value="1"/>
</dbReference>
<keyword evidence="6" id="KW-0067">ATP-binding</keyword>
<dbReference type="Gene3D" id="3.40.50.300">
    <property type="entry name" value="P-loop containing nucleotide triphosphate hydrolases"/>
    <property type="match status" value="1"/>
</dbReference>
<feature type="domain" description="AAA" evidence="11">
    <location>
        <begin position="541"/>
        <end position="654"/>
    </location>
</feature>
<organism evidence="13 14">
    <name type="scientific">Scytonema hofmannii PCC 7110</name>
    <dbReference type="NCBI Taxonomy" id="128403"/>
    <lineage>
        <taxon>Bacteria</taxon>
        <taxon>Bacillati</taxon>
        <taxon>Cyanobacteriota</taxon>
        <taxon>Cyanophyceae</taxon>
        <taxon>Nostocales</taxon>
        <taxon>Scytonemataceae</taxon>
        <taxon>Scytonema</taxon>
    </lineage>
</organism>
<evidence type="ECO:0000256" key="4">
    <source>
        <dbReference type="ARBA" id="ARBA00022741"/>
    </source>
</evidence>
<evidence type="ECO:0000256" key="6">
    <source>
        <dbReference type="ARBA" id="ARBA00022840"/>
    </source>
</evidence>
<evidence type="ECO:0000256" key="8">
    <source>
        <dbReference type="ARBA" id="ARBA00051245"/>
    </source>
</evidence>
<dbReference type="InterPro" id="IPR050445">
    <property type="entry name" value="Bact_polysacc_biosynth/exp"/>
</dbReference>
<dbReference type="CDD" id="cd05387">
    <property type="entry name" value="BY-kinase"/>
    <property type="match status" value="1"/>
</dbReference>
<keyword evidence="14" id="KW-1185">Reference proteome</keyword>
<evidence type="ECO:0000256" key="1">
    <source>
        <dbReference type="ARBA" id="ARBA00007316"/>
    </source>
</evidence>
<evidence type="ECO:0000256" key="2">
    <source>
        <dbReference type="ARBA" id="ARBA00011903"/>
    </source>
</evidence>
<dbReference type="AlphaFoldDB" id="A0A139WXC7"/>
<comment type="catalytic activity">
    <reaction evidence="8">
        <text>L-tyrosyl-[protein] + ATP = O-phospho-L-tyrosyl-[protein] + ADP + H(+)</text>
        <dbReference type="Rhea" id="RHEA:10596"/>
        <dbReference type="Rhea" id="RHEA-COMP:10136"/>
        <dbReference type="Rhea" id="RHEA-COMP:20101"/>
        <dbReference type="ChEBI" id="CHEBI:15378"/>
        <dbReference type="ChEBI" id="CHEBI:30616"/>
        <dbReference type="ChEBI" id="CHEBI:46858"/>
        <dbReference type="ChEBI" id="CHEBI:61978"/>
        <dbReference type="ChEBI" id="CHEBI:456216"/>
        <dbReference type="EC" id="2.7.10.2"/>
    </reaction>
</comment>
<accession>A0A139WXC7</accession>
<comment type="similarity">
    <text evidence="1">Belongs to the CpsD/CapB family.</text>
</comment>
<keyword evidence="5" id="KW-0418">Kinase</keyword>
<gene>
    <name evidence="13" type="ORF">WA1_46520</name>
</gene>
<dbReference type="EC" id="2.7.10.2" evidence="2"/>
<protein>
    <recommendedName>
        <fullName evidence="2">non-specific protein-tyrosine kinase</fullName>
        <ecNumber evidence="2">2.7.10.2</ecNumber>
    </recommendedName>
</protein>
<keyword evidence="10" id="KW-0812">Transmembrane</keyword>
<dbReference type="Pfam" id="PF13807">
    <property type="entry name" value="GNVR"/>
    <property type="match status" value="1"/>
</dbReference>
<evidence type="ECO:0000259" key="12">
    <source>
        <dbReference type="Pfam" id="PF13807"/>
    </source>
</evidence>
<dbReference type="EMBL" id="ANNX02000047">
    <property type="protein sequence ID" value="KYC37091.1"/>
    <property type="molecule type" value="Genomic_DNA"/>
</dbReference>
<keyword evidence="10" id="KW-0472">Membrane</keyword>
<feature type="coiled-coil region" evidence="9">
    <location>
        <begin position="357"/>
        <end position="391"/>
    </location>
</feature>
<dbReference type="GO" id="GO:0042802">
    <property type="term" value="F:identical protein binding"/>
    <property type="evidence" value="ECO:0007669"/>
    <property type="project" value="UniProtKB-ARBA"/>
</dbReference>
<evidence type="ECO:0000313" key="13">
    <source>
        <dbReference type="EMBL" id="KYC37091.1"/>
    </source>
</evidence>
<dbReference type="NCBIfam" id="TIGR01007">
    <property type="entry name" value="eps_fam"/>
    <property type="match status" value="1"/>
</dbReference>
<dbReference type="InterPro" id="IPR005702">
    <property type="entry name" value="Wzc-like_C"/>
</dbReference>
<keyword evidence="7" id="KW-0829">Tyrosine-protein kinase</keyword>
<reference evidence="13 14" key="1">
    <citation type="journal article" date="2013" name="Genome Biol. Evol.">
        <title>Genomes of Stigonematalean cyanobacteria (subsection V) and the evolution of oxygenic photosynthesis from prokaryotes to plastids.</title>
        <authorList>
            <person name="Dagan T."/>
            <person name="Roettger M."/>
            <person name="Stucken K."/>
            <person name="Landan G."/>
            <person name="Koch R."/>
            <person name="Major P."/>
            <person name="Gould S.B."/>
            <person name="Goremykin V.V."/>
            <person name="Rippka R."/>
            <person name="Tandeau de Marsac N."/>
            <person name="Gugger M."/>
            <person name="Lockhart P.J."/>
            <person name="Allen J.F."/>
            <person name="Brune I."/>
            <person name="Maus I."/>
            <person name="Puhler A."/>
            <person name="Martin W.F."/>
        </authorList>
    </citation>
    <scope>NUCLEOTIDE SEQUENCE [LARGE SCALE GENOMIC DNA]</scope>
    <source>
        <strain evidence="13 14">PCC 7110</strain>
    </source>
</reference>
<feature type="domain" description="Tyrosine-protein kinase G-rich" evidence="12">
    <location>
        <begin position="376"/>
        <end position="450"/>
    </location>
</feature>
<dbReference type="GO" id="GO:0005886">
    <property type="term" value="C:plasma membrane"/>
    <property type="evidence" value="ECO:0007669"/>
    <property type="project" value="UniProtKB-ARBA"/>
</dbReference>
<evidence type="ECO:0000313" key="14">
    <source>
        <dbReference type="Proteomes" id="UP000076925"/>
    </source>
</evidence>
<evidence type="ECO:0000256" key="9">
    <source>
        <dbReference type="SAM" id="Coils"/>
    </source>
</evidence>
<keyword evidence="4" id="KW-0547">Nucleotide-binding</keyword>
<evidence type="ECO:0000256" key="7">
    <source>
        <dbReference type="ARBA" id="ARBA00023137"/>
    </source>
</evidence>
<dbReference type="OrthoDB" id="9758283at2"/>
<dbReference type="GO" id="GO:0004715">
    <property type="term" value="F:non-membrane spanning protein tyrosine kinase activity"/>
    <property type="evidence" value="ECO:0007669"/>
    <property type="project" value="UniProtKB-EC"/>
</dbReference>
<keyword evidence="10" id="KW-1133">Transmembrane helix</keyword>
<proteinExistence type="inferred from homology"/>
<keyword evidence="9" id="KW-0175">Coiled coil</keyword>
<dbReference type="SUPFAM" id="SSF52540">
    <property type="entry name" value="P-loop containing nucleoside triphosphate hydrolases"/>
    <property type="match status" value="1"/>
</dbReference>
<dbReference type="InterPro" id="IPR027417">
    <property type="entry name" value="P-loop_NTPase"/>
</dbReference>
<feature type="coiled-coil region" evidence="9">
    <location>
        <begin position="175"/>
        <end position="202"/>
    </location>
</feature>
<dbReference type="InterPro" id="IPR025669">
    <property type="entry name" value="AAA_dom"/>
</dbReference>
<evidence type="ECO:0000256" key="3">
    <source>
        <dbReference type="ARBA" id="ARBA00022679"/>
    </source>
</evidence>
<keyword evidence="3" id="KW-0808">Transferase</keyword>
<name>A0A139WXC7_9CYAN</name>
<dbReference type="InterPro" id="IPR032807">
    <property type="entry name" value="GNVR"/>
</dbReference>
<evidence type="ECO:0000259" key="11">
    <source>
        <dbReference type="Pfam" id="PF13614"/>
    </source>
</evidence>
<dbReference type="GO" id="GO:0005524">
    <property type="term" value="F:ATP binding"/>
    <property type="evidence" value="ECO:0007669"/>
    <property type="project" value="UniProtKB-KW"/>
</dbReference>
<comment type="caution">
    <text evidence="13">The sequence shown here is derived from an EMBL/GenBank/DDBJ whole genome shotgun (WGS) entry which is preliminary data.</text>
</comment>